<accession>A0A1G5DF96</accession>
<protein>
    <submittedName>
        <fullName evidence="2">Methyltransferase domain-containing protein</fullName>
    </submittedName>
</protein>
<name>A0A1G5DF96_9PAST</name>
<dbReference type="GO" id="GO:0032259">
    <property type="term" value="P:methylation"/>
    <property type="evidence" value="ECO:0007669"/>
    <property type="project" value="UniProtKB-KW"/>
</dbReference>
<dbReference type="Proteomes" id="UP000199588">
    <property type="component" value="Unassembled WGS sequence"/>
</dbReference>
<sequence length="256" mass="29771">MSLNLNQVSLLQNVTRYWNNRAEGYSRHNQQELQSIKRLKWQQLLLAHAPKKQNLKVLDIGTGPGFFAIIMAQAGAQVTAIDATSNMLEQAKYNAAQAMVDIRFVRGDVHHLPFADERFDLIISRNVTWNLSEPEQAYKEWHRVLKCGGNLLNFDANWYLFLYDEQRRRAFEQDRASTIRLNIPDHYADTDTSAMEAIARKLPLSRQLRPHWDMNALLNIGFSQLMADTRIGEFLWDDEEKVNYRSTPMFMIVAQK</sequence>
<comment type="caution">
    <text evidence="2">The sequence shown here is derived from an EMBL/GenBank/DDBJ whole genome shotgun (WGS) entry which is preliminary data.</text>
</comment>
<dbReference type="InterPro" id="IPR013216">
    <property type="entry name" value="Methyltransf_11"/>
</dbReference>
<keyword evidence="2" id="KW-0808">Transferase</keyword>
<dbReference type="InterPro" id="IPR029063">
    <property type="entry name" value="SAM-dependent_MTases_sf"/>
</dbReference>
<dbReference type="GO" id="GO:0008168">
    <property type="term" value="F:methyltransferase activity"/>
    <property type="evidence" value="ECO:0007669"/>
    <property type="project" value="UniProtKB-KW"/>
</dbReference>
<dbReference type="SUPFAM" id="SSF53335">
    <property type="entry name" value="S-adenosyl-L-methionine-dependent methyltransferases"/>
    <property type="match status" value="1"/>
</dbReference>
<gene>
    <name evidence="2" type="ORF">SAMN02910354_01584</name>
</gene>
<feature type="domain" description="Methyltransferase type 11" evidence="1">
    <location>
        <begin position="58"/>
        <end position="152"/>
    </location>
</feature>
<keyword evidence="3" id="KW-1185">Reference proteome</keyword>
<evidence type="ECO:0000259" key="1">
    <source>
        <dbReference type="Pfam" id="PF08241"/>
    </source>
</evidence>
<dbReference type="Pfam" id="PF08241">
    <property type="entry name" value="Methyltransf_11"/>
    <property type="match status" value="1"/>
</dbReference>
<keyword evidence="2" id="KW-0489">Methyltransferase</keyword>
<dbReference type="EMBL" id="FMUQ01000012">
    <property type="protein sequence ID" value="SCY13264.1"/>
    <property type="molecule type" value="Genomic_DNA"/>
</dbReference>
<organism evidence="2 3">
    <name type="scientific">Basfia succiniciproducens</name>
    <dbReference type="NCBI Taxonomy" id="653940"/>
    <lineage>
        <taxon>Bacteria</taxon>
        <taxon>Pseudomonadati</taxon>
        <taxon>Pseudomonadota</taxon>
        <taxon>Gammaproteobacteria</taxon>
        <taxon>Pasteurellales</taxon>
        <taxon>Pasteurellaceae</taxon>
        <taxon>Basfia</taxon>
    </lineage>
</organism>
<dbReference type="PANTHER" id="PTHR43591">
    <property type="entry name" value="METHYLTRANSFERASE"/>
    <property type="match status" value="1"/>
</dbReference>
<dbReference type="PANTHER" id="PTHR43591:SF24">
    <property type="entry name" value="2-METHOXY-6-POLYPRENYL-1,4-BENZOQUINOL METHYLASE, MITOCHONDRIAL"/>
    <property type="match status" value="1"/>
</dbReference>
<evidence type="ECO:0000313" key="2">
    <source>
        <dbReference type="EMBL" id="SCY13264.1"/>
    </source>
</evidence>
<dbReference type="CDD" id="cd02440">
    <property type="entry name" value="AdoMet_MTases"/>
    <property type="match status" value="1"/>
</dbReference>
<reference evidence="2 3" key="1">
    <citation type="submission" date="2016-10" db="EMBL/GenBank/DDBJ databases">
        <authorList>
            <person name="Varghese N."/>
            <person name="Submissions S."/>
        </authorList>
    </citation>
    <scope>NUCLEOTIDE SEQUENCE [LARGE SCALE GENOMIC DNA]</scope>
    <source>
        <strain evidence="2 3">DSM 22022</strain>
    </source>
</reference>
<proteinExistence type="predicted"/>
<dbReference type="RefSeq" id="WP_090655910.1">
    <property type="nucleotide sequence ID" value="NZ_CP015031.1"/>
</dbReference>
<dbReference type="Gene3D" id="3.40.50.150">
    <property type="entry name" value="Vaccinia Virus protein VP39"/>
    <property type="match status" value="1"/>
</dbReference>
<evidence type="ECO:0000313" key="3">
    <source>
        <dbReference type="Proteomes" id="UP000199588"/>
    </source>
</evidence>